<dbReference type="GO" id="GO:0080120">
    <property type="term" value="P:CAAX-box protein maturation"/>
    <property type="evidence" value="ECO:0007669"/>
    <property type="project" value="UniProtKB-ARBA"/>
</dbReference>
<evidence type="ECO:0000256" key="1">
    <source>
        <dbReference type="SAM" id="Phobius"/>
    </source>
</evidence>
<dbReference type="AlphaFoldDB" id="A0A0H5SEM8"/>
<protein>
    <submittedName>
        <fullName evidence="3">Putative membrane protein</fullName>
    </submittedName>
</protein>
<gene>
    <name evidence="3" type="ORF">HHT355_0091</name>
</gene>
<dbReference type="EMBL" id="CVTD020000005">
    <property type="protein sequence ID" value="CRZ33306.1"/>
    <property type="molecule type" value="Genomic_DNA"/>
</dbReference>
<organism evidence="3 4">
    <name type="scientific">Herbinix hemicellulosilytica</name>
    <dbReference type="NCBI Taxonomy" id="1564487"/>
    <lineage>
        <taxon>Bacteria</taxon>
        <taxon>Bacillati</taxon>
        <taxon>Bacillota</taxon>
        <taxon>Clostridia</taxon>
        <taxon>Lachnospirales</taxon>
        <taxon>Lachnospiraceae</taxon>
        <taxon>Herbinix</taxon>
    </lineage>
</organism>
<feature type="transmembrane region" description="Helical" evidence="1">
    <location>
        <begin position="134"/>
        <end position="153"/>
    </location>
</feature>
<proteinExistence type="predicted"/>
<accession>A0A0H5SEM8</accession>
<evidence type="ECO:0000313" key="4">
    <source>
        <dbReference type="Proteomes" id="UP000236497"/>
    </source>
</evidence>
<feature type="transmembrane region" description="Helical" evidence="1">
    <location>
        <begin position="25"/>
        <end position="44"/>
    </location>
</feature>
<sequence>MSNLKALGANNEYVQQVKDYGKTDALLSVILYCILLLMSVVMGKIFIHKQSELTDIYIFCATGIFSIICTGLVISFCLIRKQRLNTVGFSKKNAGKSFIIGLILIFIVFLLWGIRPIISGISIKADITFIAMKVIHYLIFIAFTEELIFRGYIGTRIYGYFRNKYLAIIDVGIMFTLSHVPLQMIVSRTSLPEFISANISNLINIFIHHLLSQ</sequence>
<feature type="transmembrane region" description="Helical" evidence="1">
    <location>
        <begin position="165"/>
        <end position="182"/>
    </location>
</feature>
<keyword evidence="1" id="KW-1133">Transmembrane helix</keyword>
<keyword evidence="1" id="KW-0812">Transmembrane</keyword>
<dbReference type="InterPro" id="IPR003675">
    <property type="entry name" value="Rce1/LyrA-like_dom"/>
</dbReference>
<dbReference type="Proteomes" id="UP000236497">
    <property type="component" value="Unassembled WGS sequence"/>
</dbReference>
<keyword evidence="1" id="KW-0472">Membrane</keyword>
<name>A0A0H5SEM8_HERHM</name>
<feature type="transmembrane region" description="Helical" evidence="1">
    <location>
        <begin position="56"/>
        <end position="78"/>
    </location>
</feature>
<evidence type="ECO:0000313" key="3">
    <source>
        <dbReference type="EMBL" id="CRZ33306.1"/>
    </source>
</evidence>
<dbReference type="GO" id="GO:0004175">
    <property type="term" value="F:endopeptidase activity"/>
    <property type="evidence" value="ECO:0007669"/>
    <property type="project" value="UniProtKB-ARBA"/>
</dbReference>
<feature type="domain" description="CAAX prenyl protease 2/Lysostaphin resistance protein A-like" evidence="2">
    <location>
        <begin position="132"/>
        <end position="191"/>
    </location>
</feature>
<dbReference type="RefSeq" id="WP_103201495.1">
    <property type="nucleotide sequence ID" value="NZ_CVTD020000005.1"/>
</dbReference>
<dbReference type="Pfam" id="PF02517">
    <property type="entry name" value="Rce1-like"/>
    <property type="match status" value="1"/>
</dbReference>
<reference evidence="3 4" key="1">
    <citation type="submission" date="2015-06" db="EMBL/GenBank/DDBJ databases">
        <authorList>
            <person name="Wibberg Daniel"/>
        </authorList>
    </citation>
    <scope>NUCLEOTIDE SEQUENCE [LARGE SCALE GENOMIC DNA]</scope>
    <source>
        <strain evidence="3 4">T3/55T</strain>
    </source>
</reference>
<evidence type="ECO:0000259" key="2">
    <source>
        <dbReference type="Pfam" id="PF02517"/>
    </source>
</evidence>
<feature type="transmembrane region" description="Helical" evidence="1">
    <location>
        <begin position="98"/>
        <end position="114"/>
    </location>
</feature>
<keyword evidence="4" id="KW-1185">Reference proteome</keyword>
<dbReference type="OrthoDB" id="1523022at2"/>